<proteinExistence type="predicted"/>
<reference evidence="2 3" key="1">
    <citation type="submission" date="2019-07" db="EMBL/GenBank/DDBJ databases">
        <title>Genome sequencing of the stress-tolerant strain Azospirillum brasilense Az19.</title>
        <authorList>
            <person name="Maroniche G.A."/>
            <person name="Garcia J.E."/>
            <person name="Pagnussat L."/>
            <person name="Amenta M."/>
            <person name="Creus C.M."/>
        </authorList>
    </citation>
    <scope>NUCLEOTIDE SEQUENCE [LARGE SCALE GENOMIC DNA]</scope>
    <source>
        <strain evidence="2 3">Az19</strain>
    </source>
</reference>
<sequence length="81" mass="9092">MALSMGALSMRASMGAGMDMRLRSGRREQGQRGQQQQTRHQPPDRQHPAKGASTPRHRRFPFLHRHHTAQSPPSSGGKVKR</sequence>
<dbReference type="AlphaFoldDB" id="A0A5B0KYC2"/>
<dbReference type="EMBL" id="VEWN01000003">
    <property type="protein sequence ID" value="KAA1057099.1"/>
    <property type="molecule type" value="Genomic_DNA"/>
</dbReference>
<evidence type="ECO:0000313" key="3">
    <source>
        <dbReference type="Proteomes" id="UP000325333"/>
    </source>
</evidence>
<protein>
    <submittedName>
        <fullName evidence="2">Uncharacterized protein</fullName>
    </submittedName>
</protein>
<organism evidence="2 3">
    <name type="scientific">Azospirillum argentinense</name>
    <dbReference type="NCBI Taxonomy" id="2970906"/>
    <lineage>
        <taxon>Bacteria</taxon>
        <taxon>Pseudomonadati</taxon>
        <taxon>Pseudomonadota</taxon>
        <taxon>Alphaproteobacteria</taxon>
        <taxon>Rhodospirillales</taxon>
        <taxon>Azospirillaceae</taxon>
        <taxon>Azospirillum</taxon>
    </lineage>
</organism>
<feature type="region of interest" description="Disordered" evidence="1">
    <location>
        <begin position="1"/>
        <end position="81"/>
    </location>
</feature>
<feature type="compositionally biased region" description="Low complexity" evidence="1">
    <location>
        <begin position="31"/>
        <end position="40"/>
    </location>
</feature>
<gene>
    <name evidence="2" type="ORF">FH063_003972</name>
</gene>
<dbReference type="Proteomes" id="UP000325333">
    <property type="component" value="Unassembled WGS sequence"/>
</dbReference>
<evidence type="ECO:0000256" key="1">
    <source>
        <dbReference type="SAM" id="MobiDB-lite"/>
    </source>
</evidence>
<accession>A0A5B0KYC2</accession>
<feature type="compositionally biased region" description="Basic and acidic residues" evidence="1">
    <location>
        <begin position="20"/>
        <end position="30"/>
    </location>
</feature>
<feature type="compositionally biased region" description="Basic residues" evidence="1">
    <location>
        <begin position="55"/>
        <end position="68"/>
    </location>
</feature>
<name>A0A5B0KYC2_9PROT</name>
<evidence type="ECO:0000313" key="2">
    <source>
        <dbReference type="EMBL" id="KAA1057099.1"/>
    </source>
</evidence>
<comment type="caution">
    <text evidence="2">The sequence shown here is derived from an EMBL/GenBank/DDBJ whole genome shotgun (WGS) entry which is preliminary data.</text>
</comment>